<dbReference type="EMBL" id="LXSQ01000014">
    <property type="protein sequence ID" value="OAM43436.1"/>
    <property type="molecule type" value="Genomic_DNA"/>
</dbReference>
<reference evidence="3" key="1">
    <citation type="submission" date="2016-05" db="EMBL/GenBank/DDBJ databases">
        <title>Draft genome of Corynebacterium afermentans subsp. afermentans LCDC 88199T.</title>
        <authorList>
            <person name="Bernier A.-M."/>
            <person name="Bernard K."/>
        </authorList>
    </citation>
    <scope>NUCLEOTIDE SEQUENCE [LARGE SCALE GENOMIC DNA]</scope>
    <source>
        <strain evidence="3">NML130454</strain>
    </source>
</reference>
<keyword evidence="3" id="KW-1185">Reference proteome</keyword>
<feature type="transmembrane region" description="Helical" evidence="1">
    <location>
        <begin position="260"/>
        <end position="282"/>
    </location>
</feature>
<keyword evidence="1" id="KW-1133">Transmembrane helix</keyword>
<keyword evidence="1" id="KW-0812">Transmembrane</keyword>
<dbReference type="Proteomes" id="UP000077726">
    <property type="component" value="Unassembled WGS sequence"/>
</dbReference>
<feature type="transmembrane region" description="Helical" evidence="1">
    <location>
        <begin position="36"/>
        <end position="53"/>
    </location>
</feature>
<evidence type="ECO:0000313" key="3">
    <source>
        <dbReference type="Proteomes" id="UP000077726"/>
    </source>
</evidence>
<gene>
    <name evidence="2" type="ORF">A7Q00_05940</name>
</gene>
<dbReference type="AlphaFoldDB" id="A0A1B6VZ51"/>
<feature type="transmembrane region" description="Helical" evidence="1">
    <location>
        <begin position="95"/>
        <end position="115"/>
    </location>
</feature>
<evidence type="ECO:0000313" key="2">
    <source>
        <dbReference type="EMBL" id="OAM43436.1"/>
    </source>
</evidence>
<organism evidence="2 3">
    <name type="scientific">Eikenella halliae</name>
    <dbReference type="NCBI Taxonomy" id="1795832"/>
    <lineage>
        <taxon>Bacteria</taxon>
        <taxon>Pseudomonadati</taxon>
        <taxon>Pseudomonadota</taxon>
        <taxon>Betaproteobacteria</taxon>
        <taxon>Neisseriales</taxon>
        <taxon>Neisseriaceae</taxon>
        <taxon>Eikenella</taxon>
    </lineage>
</organism>
<protein>
    <submittedName>
        <fullName evidence="2">Uncharacterized protein</fullName>
    </submittedName>
</protein>
<comment type="caution">
    <text evidence="2">The sequence shown here is derived from an EMBL/GenBank/DDBJ whole genome shotgun (WGS) entry which is preliminary data.</text>
</comment>
<evidence type="ECO:0000256" key="1">
    <source>
        <dbReference type="SAM" id="Phobius"/>
    </source>
</evidence>
<keyword evidence="1" id="KW-0472">Membrane</keyword>
<proteinExistence type="predicted"/>
<sequence>MIGNEFRMMLLRKWIKVLFFVCWGVAWWYRDLIGAGFFWCAVVLTGLVVMLNWQDAYSLCPERKWRGDPNLFLLAATAPWWGLLNPMHEVGGWRWWLWACVSPLWLLFWAVVGMWMRRWMQVVLPALVLLGLPLMVWHTHQLHTVPYSALHRVSGIAPSELDSRSFSHYRGGSSKIYWLDLDGVELACFPDRQDSSRVNRAVCSEALRYVGQALDVSYYQSVPGGRYRVFEIVAPDGVLLDYATAHQEYVADEAAMWQRFYNGLLLMTLPFSLLGALAYWAVGEDY</sequence>
<name>A0A1B6VZ51_9NEIS</name>
<accession>A0A1B6VZ51</accession>